<feature type="transmembrane region" description="Helical" evidence="1">
    <location>
        <begin position="6"/>
        <end position="26"/>
    </location>
</feature>
<evidence type="ECO:0000313" key="3">
    <source>
        <dbReference type="Proteomes" id="UP000886887"/>
    </source>
</evidence>
<gene>
    <name evidence="2" type="ORF">IAB73_03805</name>
</gene>
<dbReference type="AlphaFoldDB" id="A0A9D0Z9H1"/>
<comment type="caution">
    <text evidence="2">The sequence shown here is derived from an EMBL/GenBank/DDBJ whole genome shotgun (WGS) entry which is preliminary data.</text>
</comment>
<dbReference type="Proteomes" id="UP000886887">
    <property type="component" value="Unassembled WGS sequence"/>
</dbReference>
<keyword evidence="1" id="KW-0812">Transmembrane</keyword>
<reference evidence="2" key="1">
    <citation type="submission" date="2020-10" db="EMBL/GenBank/DDBJ databases">
        <authorList>
            <person name="Gilroy R."/>
        </authorList>
    </citation>
    <scope>NUCLEOTIDE SEQUENCE</scope>
    <source>
        <strain evidence="2">ChiSxjej2B14-6234</strain>
    </source>
</reference>
<reference evidence="2" key="2">
    <citation type="journal article" date="2021" name="PeerJ">
        <title>Extensive microbial diversity within the chicken gut microbiome revealed by metagenomics and culture.</title>
        <authorList>
            <person name="Gilroy R."/>
            <person name="Ravi A."/>
            <person name="Getino M."/>
            <person name="Pursley I."/>
            <person name="Horton D.L."/>
            <person name="Alikhan N.F."/>
            <person name="Baker D."/>
            <person name="Gharbi K."/>
            <person name="Hall N."/>
            <person name="Watson M."/>
            <person name="Adriaenssens E.M."/>
            <person name="Foster-Nyarko E."/>
            <person name="Jarju S."/>
            <person name="Secka A."/>
            <person name="Antonio M."/>
            <person name="Oren A."/>
            <person name="Chaudhuri R.R."/>
            <person name="La Ragione R."/>
            <person name="Hildebrand F."/>
            <person name="Pallen M.J."/>
        </authorList>
    </citation>
    <scope>NUCLEOTIDE SEQUENCE</scope>
    <source>
        <strain evidence="2">ChiSxjej2B14-6234</strain>
    </source>
</reference>
<feature type="transmembrane region" description="Helical" evidence="1">
    <location>
        <begin position="33"/>
        <end position="66"/>
    </location>
</feature>
<keyword evidence="1" id="KW-0472">Membrane</keyword>
<accession>A0A9D0Z9H1</accession>
<dbReference type="EMBL" id="DVFJ01000010">
    <property type="protein sequence ID" value="HIQ71320.1"/>
    <property type="molecule type" value="Genomic_DNA"/>
</dbReference>
<name>A0A9D0Z9H1_9FIRM</name>
<sequence>MGCLLAPFAFVLSAAGALILMVLSFVRRLIGFLLGAALATAGVCLSLTGIGLLLGVPLTLFGGALAFRALF</sequence>
<proteinExistence type="predicted"/>
<keyword evidence="1" id="KW-1133">Transmembrane helix</keyword>
<organism evidence="2 3">
    <name type="scientific">Candidatus Onthenecus intestinigallinarum</name>
    <dbReference type="NCBI Taxonomy" id="2840875"/>
    <lineage>
        <taxon>Bacteria</taxon>
        <taxon>Bacillati</taxon>
        <taxon>Bacillota</taxon>
        <taxon>Clostridia</taxon>
        <taxon>Eubacteriales</taxon>
        <taxon>Candidatus Onthenecus</taxon>
    </lineage>
</organism>
<evidence type="ECO:0000256" key="1">
    <source>
        <dbReference type="SAM" id="Phobius"/>
    </source>
</evidence>
<protein>
    <submittedName>
        <fullName evidence="2">Uncharacterized protein</fullName>
    </submittedName>
</protein>
<evidence type="ECO:0000313" key="2">
    <source>
        <dbReference type="EMBL" id="HIQ71320.1"/>
    </source>
</evidence>